<evidence type="ECO:0000313" key="2">
    <source>
        <dbReference type="EMBL" id="EXB29040.1"/>
    </source>
</evidence>
<proteinExistence type="predicted"/>
<protein>
    <submittedName>
        <fullName evidence="2">Uncharacterized protein</fullName>
    </submittedName>
</protein>
<organism evidence="2 3">
    <name type="scientific">Morus notabilis</name>
    <dbReference type="NCBI Taxonomy" id="981085"/>
    <lineage>
        <taxon>Eukaryota</taxon>
        <taxon>Viridiplantae</taxon>
        <taxon>Streptophyta</taxon>
        <taxon>Embryophyta</taxon>
        <taxon>Tracheophyta</taxon>
        <taxon>Spermatophyta</taxon>
        <taxon>Magnoliopsida</taxon>
        <taxon>eudicotyledons</taxon>
        <taxon>Gunneridae</taxon>
        <taxon>Pentapetalae</taxon>
        <taxon>rosids</taxon>
        <taxon>fabids</taxon>
        <taxon>Rosales</taxon>
        <taxon>Moraceae</taxon>
        <taxon>Moreae</taxon>
        <taxon>Morus</taxon>
    </lineage>
</organism>
<name>W9QD93_9ROSA</name>
<feature type="compositionally biased region" description="Polar residues" evidence="1">
    <location>
        <begin position="41"/>
        <end position="52"/>
    </location>
</feature>
<feature type="region of interest" description="Disordered" evidence="1">
    <location>
        <begin position="39"/>
        <end position="60"/>
    </location>
</feature>
<sequence length="60" mass="6338">MVEGVQQAIKGCLLLVASGQAGLVRLLASGLSFLSYGEYRSPQSGIEPQNTEKVGEQELS</sequence>
<accession>W9QD93</accession>
<dbReference type="Proteomes" id="UP000030645">
    <property type="component" value="Unassembled WGS sequence"/>
</dbReference>
<evidence type="ECO:0000313" key="3">
    <source>
        <dbReference type="Proteomes" id="UP000030645"/>
    </source>
</evidence>
<dbReference type="EMBL" id="KE343428">
    <property type="protein sequence ID" value="EXB29040.1"/>
    <property type="molecule type" value="Genomic_DNA"/>
</dbReference>
<dbReference type="AlphaFoldDB" id="W9QD93"/>
<keyword evidence="3" id="KW-1185">Reference proteome</keyword>
<gene>
    <name evidence="2" type="ORF">L484_018457</name>
</gene>
<reference evidence="3" key="1">
    <citation type="submission" date="2013-01" db="EMBL/GenBank/DDBJ databases">
        <title>Draft Genome Sequence of a Mulberry Tree, Morus notabilis C.K. Schneid.</title>
        <authorList>
            <person name="He N."/>
            <person name="Zhao S."/>
        </authorList>
    </citation>
    <scope>NUCLEOTIDE SEQUENCE</scope>
</reference>
<evidence type="ECO:0000256" key="1">
    <source>
        <dbReference type="SAM" id="MobiDB-lite"/>
    </source>
</evidence>